<comment type="caution">
    <text evidence="3">The sequence shown here is derived from an EMBL/GenBank/DDBJ whole genome shotgun (WGS) entry which is preliminary data.</text>
</comment>
<dbReference type="PANTHER" id="PTHR43418:SF4">
    <property type="entry name" value="MULTIFUNCTIONAL TRYPTOPHAN BIOSYNTHESIS PROTEIN"/>
    <property type="match status" value="1"/>
</dbReference>
<sequence length="176" mass="20202">MPFGIENYDSFTYNLCQYIGEMGCAFEVYRNDELTVEELKMNNPRGILISPGFGETQDSGISLQTDLNLDLLCLFLVFAWDCSALGKLLVERLFVHCLELCTVKALLCFMMRRGRTVRNWRFQASIMDRRWIHYGCLSQKVQVSSGSSVYPESIITTEGKTIVHNFLKLVEKFENA</sequence>
<keyword evidence="4" id="KW-1185">Reference proteome</keyword>
<organism evidence="3 4">
    <name type="scientific">Papaver nudicaule</name>
    <name type="common">Iceland poppy</name>
    <dbReference type="NCBI Taxonomy" id="74823"/>
    <lineage>
        <taxon>Eukaryota</taxon>
        <taxon>Viridiplantae</taxon>
        <taxon>Streptophyta</taxon>
        <taxon>Embryophyta</taxon>
        <taxon>Tracheophyta</taxon>
        <taxon>Spermatophyta</taxon>
        <taxon>Magnoliopsida</taxon>
        <taxon>Ranunculales</taxon>
        <taxon>Papaveraceae</taxon>
        <taxon>Papaveroideae</taxon>
        <taxon>Papaver</taxon>
    </lineage>
</organism>
<dbReference type="PRINTS" id="PR00097">
    <property type="entry name" value="ANTSNTHASEII"/>
</dbReference>
<evidence type="ECO:0000313" key="4">
    <source>
        <dbReference type="Proteomes" id="UP001177140"/>
    </source>
</evidence>
<dbReference type="Proteomes" id="UP001177140">
    <property type="component" value="Unassembled WGS sequence"/>
</dbReference>
<evidence type="ECO:0000259" key="2">
    <source>
        <dbReference type="Pfam" id="PF00117"/>
    </source>
</evidence>
<dbReference type="GO" id="GO:0005829">
    <property type="term" value="C:cytosol"/>
    <property type="evidence" value="ECO:0007669"/>
    <property type="project" value="TreeGrafter"/>
</dbReference>
<accession>A0AA41VGH3</accession>
<name>A0AA41VGH3_PAPNU</name>
<proteinExistence type="predicted"/>
<dbReference type="EMBL" id="JAJJMA010216343">
    <property type="protein sequence ID" value="MCL7040773.1"/>
    <property type="molecule type" value="Genomic_DNA"/>
</dbReference>
<dbReference type="AlphaFoldDB" id="A0AA41VGH3"/>
<keyword evidence="1" id="KW-0315">Glutamine amidotransferase</keyword>
<gene>
    <name evidence="3" type="ORF">MKW94_016648</name>
</gene>
<dbReference type="Gene3D" id="3.40.50.880">
    <property type="match status" value="1"/>
</dbReference>
<protein>
    <recommendedName>
        <fullName evidence="2">Glutamine amidotransferase domain-containing protein</fullName>
    </recommendedName>
</protein>
<dbReference type="InterPro" id="IPR017926">
    <property type="entry name" value="GATASE"/>
</dbReference>
<dbReference type="GO" id="GO:0004049">
    <property type="term" value="F:anthranilate synthase activity"/>
    <property type="evidence" value="ECO:0007669"/>
    <property type="project" value="TreeGrafter"/>
</dbReference>
<reference evidence="3" key="1">
    <citation type="submission" date="2022-03" db="EMBL/GenBank/DDBJ databases">
        <title>A functionally conserved STORR gene fusion in Papaver species that diverged 16.8 million years ago.</title>
        <authorList>
            <person name="Catania T."/>
        </authorList>
    </citation>
    <scope>NUCLEOTIDE SEQUENCE</scope>
    <source>
        <strain evidence="3">S-191538</strain>
    </source>
</reference>
<feature type="domain" description="Glutamine amidotransferase" evidence="2">
    <location>
        <begin position="5"/>
        <end position="65"/>
    </location>
</feature>
<dbReference type="PANTHER" id="PTHR43418">
    <property type="entry name" value="MULTIFUNCTIONAL TRYPTOPHAN BIOSYNTHESIS PROTEIN-RELATED"/>
    <property type="match status" value="1"/>
</dbReference>
<dbReference type="SUPFAM" id="SSF52317">
    <property type="entry name" value="Class I glutamine amidotransferase-like"/>
    <property type="match status" value="2"/>
</dbReference>
<dbReference type="Pfam" id="PF00117">
    <property type="entry name" value="GATase"/>
    <property type="match status" value="1"/>
</dbReference>
<dbReference type="GO" id="GO:0000162">
    <property type="term" value="P:L-tryptophan biosynthetic process"/>
    <property type="evidence" value="ECO:0007669"/>
    <property type="project" value="TreeGrafter"/>
</dbReference>
<evidence type="ECO:0000256" key="1">
    <source>
        <dbReference type="ARBA" id="ARBA00022962"/>
    </source>
</evidence>
<evidence type="ECO:0000313" key="3">
    <source>
        <dbReference type="EMBL" id="MCL7040773.1"/>
    </source>
</evidence>
<dbReference type="InterPro" id="IPR050472">
    <property type="entry name" value="Anth_synth/Amidotransfase"/>
</dbReference>
<dbReference type="InterPro" id="IPR029062">
    <property type="entry name" value="Class_I_gatase-like"/>
</dbReference>